<proteinExistence type="predicted"/>
<organism evidence="2 3">
    <name type="scientific">Pseudomonas panipatensis</name>
    <dbReference type="NCBI Taxonomy" id="428992"/>
    <lineage>
        <taxon>Bacteria</taxon>
        <taxon>Pseudomonadati</taxon>
        <taxon>Pseudomonadota</taxon>
        <taxon>Gammaproteobacteria</taxon>
        <taxon>Pseudomonadales</taxon>
        <taxon>Pseudomonadaceae</taxon>
        <taxon>Pseudomonas</taxon>
    </lineage>
</organism>
<dbReference type="RefSeq" id="WP_170842804.1">
    <property type="nucleotide sequence ID" value="NZ_FNDS01000005.1"/>
</dbReference>
<reference evidence="3" key="1">
    <citation type="submission" date="2016-10" db="EMBL/GenBank/DDBJ databases">
        <authorList>
            <person name="Varghese N."/>
            <person name="Submissions S."/>
        </authorList>
    </citation>
    <scope>NUCLEOTIDE SEQUENCE [LARGE SCALE GENOMIC DNA]</scope>
    <source>
        <strain evidence="3">CCM 7469</strain>
    </source>
</reference>
<sequence length="123" mass="14053">MIREKNQPLVMPATITECELLMEQLSADCNRVRDQIEASKARQKQTGKYADAQWFQRASSALRWLSRDRQRLQNHMAQLRRGESQAVAQRRDSLLIAALREQVSPEVFQACVDLARQQDGGGV</sequence>
<dbReference type="EMBL" id="FNDS01000005">
    <property type="protein sequence ID" value="SDI06884.1"/>
    <property type="molecule type" value="Genomic_DNA"/>
</dbReference>
<dbReference type="Proteomes" id="UP000199636">
    <property type="component" value="Unassembled WGS sequence"/>
</dbReference>
<dbReference type="AlphaFoldDB" id="A0A1G8HJQ5"/>
<protein>
    <submittedName>
        <fullName evidence="2">Uncharacterized protein</fullName>
    </submittedName>
</protein>
<name>A0A1G8HJQ5_9PSED</name>
<evidence type="ECO:0000256" key="1">
    <source>
        <dbReference type="SAM" id="Coils"/>
    </source>
</evidence>
<keyword evidence="3" id="KW-1185">Reference proteome</keyword>
<accession>A0A1G8HJQ5</accession>
<keyword evidence="1" id="KW-0175">Coiled coil</keyword>
<feature type="coiled-coil region" evidence="1">
    <location>
        <begin position="15"/>
        <end position="42"/>
    </location>
</feature>
<dbReference type="STRING" id="428992.SAMN05216272_105275"/>
<evidence type="ECO:0000313" key="2">
    <source>
        <dbReference type="EMBL" id="SDI06884.1"/>
    </source>
</evidence>
<gene>
    <name evidence="2" type="ORF">SAMN05216272_105275</name>
</gene>
<evidence type="ECO:0000313" key="3">
    <source>
        <dbReference type="Proteomes" id="UP000199636"/>
    </source>
</evidence>